<dbReference type="PROSITE" id="PS00211">
    <property type="entry name" value="ABC_TRANSPORTER_1"/>
    <property type="match status" value="1"/>
</dbReference>
<keyword evidence="6 9" id="KW-0067">ATP-binding</keyword>
<dbReference type="SMART" id="SM00382">
    <property type="entry name" value="AAA"/>
    <property type="match status" value="2"/>
</dbReference>
<organism evidence="9 10">
    <name type="scientific">Caldimonas thermodepolymerans</name>
    <dbReference type="NCBI Taxonomy" id="215580"/>
    <lineage>
        <taxon>Bacteria</taxon>
        <taxon>Pseudomonadati</taxon>
        <taxon>Pseudomonadota</taxon>
        <taxon>Betaproteobacteria</taxon>
        <taxon>Burkholderiales</taxon>
        <taxon>Sphaerotilaceae</taxon>
        <taxon>Caldimonas</taxon>
    </lineage>
</organism>
<keyword evidence="5" id="KW-0547">Nucleotide-binding</keyword>
<evidence type="ECO:0000256" key="3">
    <source>
        <dbReference type="ARBA" id="ARBA00022597"/>
    </source>
</evidence>
<dbReference type="Proteomes" id="UP000239406">
    <property type="component" value="Unassembled WGS sequence"/>
</dbReference>
<evidence type="ECO:0000256" key="1">
    <source>
        <dbReference type="ARBA" id="ARBA00022448"/>
    </source>
</evidence>
<evidence type="ECO:0000313" key="10">
    <source>
        <dbReference type="Proteomes" id="UP000239406"/>
    </source>
</evidence>
<dbReference type="InterPro" id="IPR003439">
    <property type="entry name" value="ABC_transporter-like_ATP-bd"/>
</dbReference>
<keyword evidence="2" id="KW-1003">Cell membrane</keyword>
<dbReference type="GO" id="GO:0016887">
    <property type="term" value="F:ATP hydrolysis activity"/>
    <property type="evidence" value="ECO:0007669"/>
    <property type="project" value="InterPro"/>
</dbReference>
<dbReference type="Gene3D" id="3.40.50.300">
    <property type="entry name" value="P-loop containing nucleotide triphosphate hydrolases"/>
    <property type="match status" value="2"/>
</dbReference>
<evidence type="ECO:0000256" key="5">
    <source>
        <dbReference type="ARBA" id="ARBA00022741"/>
    </source>
</evidence>
<keyword evidence="10" id="KW-1185">Reference proteome</keyword>
<protein>
    <submittedName>
        <fullName evidence="9">Sugar ABC transporter ATP-binding protein</fullName>
    </submittedName>
</protein>
<evidence type="ECO:0000256" key="4">
    <source>
        <dbReference type="ARBA" id="ARBA00022737"/>
    </source>
</evidence>
<dbReference type="Pfam" id="PF00005">
    <property type="entry name" value="ABC_tran"/>
    <property type="match status" value="2"/>
</dbReference>
<dbReference type="InterPro" id="IPR003593">
    <property type="entry name" value="AAA+_ATPase"/>
</dbReference>
<dbReference type="AlphaFoldDB" id="A0A2S5T4R8"/>
<keyword evidence="7" id="KW-1278">Translocase</keyword>
<dbReference type="GO" id="GO:0005524">
    <property type="term" value="F:ATP binding"/>
    <property type="evidence" value="ECO:0007669"/>
    <property type="project" value="UniProtKB-KW"/>
</dbReference>
<dbReference type="CDD" id="cd03216">
    <property type="entry name" value="ABC_Carb_Monos_I"/>
    <property type="match status" value="1"/>
</dbReference>
<dbReference type="InterPro" id="IPR050107">
    <property type="entry name" value="ABC_carbohydrate_import_ATPase"/>
</dbReference>
<dbReference type="PROSITE" id="PS50893">
    <property type="entry name" value="ABC_TRANSPORTER_2"/>
    <property type="match status" value="2"/>
</dbReference>
<dbReference type="InterPro" id="IPR017871">
    <property type="entry name" value="ABC_transporter-like_CS"/>
</dbReference>
<dbReference type="PANTHER" id="PTHR43790:SF3">
    <property type="entry name" value="D-ALLOSE IMPORT ATP-BINDING PROTEIN ALSA-RELATED"/>
    <property type="match status" value="1"/>
</dbReference>
<dbReference type="InterPro" id="IPR027417">
    <property type="entry name" value="P-loop_NTPase"/>
</dbReference>
<evidence type="ECO:0000256" key="8">
    <source>
        <dbReference type="ARBA" id="ARBA00023136"/>
    </source>
</evidence>
<name>A0A2S5T4R8_9BURK</name>
<dbReference type="RefSeq" id="WP_104357296.1">
    <property type="nucleotide sequence ID" value="NZ_CP064338.1"/>
</dbReference>
<keyword evidence="1" id="KW-0813">Transport</keyword>
<proteinExistence type="predicted"/>
<dbReference type="EMBL" id="PSNY01000008">
    <property type="protein sequence ID" value="PPE69929.1"/>
    <property type="molecule type" value="Genomic_DNA"/>
</dbReference>
<reference evidence="9 10" key="1">
    <citation type="submission" date="2018-02" db="EMBL/GenBank/DDBJ databases">
        <title>Reclassifiation of [Polyangium] brachysporum DSM 7029 as Guopingzhaonella breviflexa gen. nov., sp. nov., a member of the family Comamonadaceae.</title>
        <authorList>
            <person name="Tang B."/>
        </authorList>
    </citation>
    <scope>NUCLEOTIDE SEQUENCE [LARGE SCALE GENOMIC DNA]</scope>
    <source>
        <strain evidence="9 10">DSM 15344</strain>
    </source>
</reference>
<dbReference type="PANTHER" id="PTHR43790">
    <property type="entry name" value="CARBOHYDRATE TRANSPORT ATP-BINDING PROTEIN MG119-RELATED"/>
    <property type="match status" value="1"/>
</dbReference>
<keyword evidence="3" id="KW-0762">Sugar transport</keyword>
<evidence type="ECO:0000256" key="6">
    <source>
        <dbReference type="ARBA" id="ARBA00022840"/>
    </source>
</evidence>
<keyword evidence="8" id="KW-0472">Membrane</keyword>
<gene>
    <name evidence="9" type="ORF">C1702_08645</name>
</gene>
<keyword evidence="4" id="KW-0677">Repeat</keyword>
<evidence type="ECO:0000256" key="7">
    <source>
        <dbReference type="ARBA" id="ARBA00022967"/>
    </source>
</evidence>
<comment type="caution">
    <text evidence="9">The sequence shown here is derived from an EMBL/GenBank/DDBJ whole genome shotgun (WGS) entry which is preliminary data.</text>
</comment>
<evidence type="ECO:0000313" key="9">
    <source>
        <dbReference type="EMBL" id="PPE69929.1"/>
    </source>
</evidence>
<dbReference type="SUPFAM" id="SSF52540">
    <property type="entry name" value="P-loop containing nucleoside triphosphate hydrolases"/>
    <property type="match status" value="2"/>
</dbReference>
<sequence length="501" mass="53952">MPFEVINLRKSYGGVEVLKGIDLKIADGEIHALLGANGAGKSTLIKCIAGAVQPDDGQIHVGRERFRSLTPREARQAGITVIYQDLSLAASLTVADNVFLGQELRVGPFVRRRAQEAETAVWLDKLGIDLDPSTVLTGIGHAELQAIEIIKSLRTRPRLLILDEPTAALSEREAARLRQHLLALKGQDLPILYVTHRMNEVFELADRFTVLRGGQVALAGEVRAHDREEIIGAIVGRQMQAATPPEAQAGVQAAPLLEARGLLAGGIGPVDLQVRPGEILGVFGLVGSGRTELLEALFTARPSYAGELRIEGRPVRLKGPAQAVAAGVALVPADRPRNSVFASLSAQENWSLPNLSVLGRFGLRRPGAERAGFDRMAEQLDLRPRRADLEAGRFSGGNQQKLVLGRWLDRAGCRVLLLDEPTQGVDVGVRRDLYDGLERFVAGGERAAIVTSSEPDELIQLAHRVIVLAHGKVAGELRGAQITESNLLELAHHSPEPALAS</sequence>
<evidence type="ECO:0000256" key="2">
    <source>
        <dbReference type="ARBA" id="ARBA00022475"/>
    </source>
</evidence>
<accession>A0A2S5T4R8</accession>
<dbReference type="CDD" id="cd03215">
    <property type="entry name" value="ABC_Carb_Monos_II"/>
    <property type="match status" value="1"/>
</dbReference>